<evidence type="ECO:0000256" key="1">
    <source>
        <dbReference type="PIRNR" id="PIRNR006386"/>
    </source>
</evidence>
<keyword evidence="1" id="KW-0413">Isomerase</keyword>
<name>A0A2W2EP37_9ACTN</name>
<reference evidence="4 5" key="1">
    <citation type="submission" date="2018-01" db="EMBL/GenBank/DDBJ databases">
        <title>Draft genome sequence of Jishengella sp. NA12.</title>
        <authorList>
            <person name="Sahin N."/>
            <person name="Ay H."/>
            <person name="Saygin H."/>
        </authorList>
    </citation>
    <scope>NUCLEOTIDE SEQUENCE [LARGE SCALE GENOMIC DNA]</scope>
    <source>
        <strain evidence="4 5">NA12</strain>
    </source>
</reference>
<evidence type="ECO:0000313" key="4">
    <source>
        <dbReference type="EMBL" id="PZG24173.1"/>
    </source>
</evidence>
<dbReference type="GO" id="GO:0004364">
    <property type="term" value="F:glutathione transferase activity"/>
    <property type="evidence" value="ECO:0007669"/>
    <property type="project" value="TreeGrafter"/>
</dbReference>
<dbReference type="OrthoDB" id="5244108at2"/>
<dbReference type="EC" id="5.99.1.4" evidence="1"/>
<evidence type="ECO:0000259" key="3">
    <source>
        <dbReference type="Pfam" id="PF01323"/>
    </source>
</evidence>
<comment type="similarity">
    <text evidence="1">Belongs to the GST superfamily. NadH family.</text>
</comment>
<sequence>MKRRPRLYFSFRSPYSWLTVHRLRREVPDVFDRLDWFPYWDPDAKTAAALAERGAEFHYVQMSRAKHRYILLDTKRLAERSGLTMAWPIDVDPWWELPHLAWLAARRAGRAMPFYDALVAARWGRGEDICTPEVIGRAAVEAGFDPVAAQHATDDEEIRAEATDCLEAAYDDDVFGIPYLRWGRHRFWGLDRLDHFLAAWRPEIDPPAADPAAGVPAAVVAGAAFDTDTPGGCG</sequence>
<dbReference type="GO" id="GO:0006749">
    <property type="term" value="P:glutathione metabolic process"/>
    <property type="evidence" value="ECO:0007669"/>
    <property type="project" value="TreeGrafter"/>
</dbReference>
<dbReference type="InterPro" id="IPR051924">
    <property type="entry name" value="GST_Kappa/NadH"/>
</dbReference>
<dbReference type="GO" id="GO:0004602">
    <property type="term" value="F:glutathione peroxidase activity"/>
    <property type="evidence" value="ECO:0007669"/>
    <property type="project" value="TreeGrafter"/>
</dbReference>
<comment type="caution">
    <text evidence="4">The sequence shown here is derived from an EMBL/GenBank/DDBJ whole genome shotgun (WGS) entry which is preliminary data.</text>
</comment>
<dbReference type="Gene3D" id="3.40.30.10">
    <property type="entry name" value="Glutaredoxin"/>
    <property type="match status" value="1"/>
</dbReference>
<dbReference type="Proteomes" id="UP000248924">
    <property type="component" value="Unassembled WGS sequence"/>
</dbReference>
<dbReference type="InterPro" id="IPR036249">
    <property type="entry name" value="Thioredoxin-like_sf"/>
</dbReference>
<comment type="catalytic activity">
    <reaction evidence="1">
        <text>2-hydroxychromene-2-carboxylate = (3E)-4-(2-hydroxyphenyl)-2-oxobut-3-enoate</text>
        <dbReference type="Rhea" id="RHEA:27401"/>
        <dbReference type="ChEBI" id="CHEBI:59350"/>
        <dbReference type="ChEBI" id="CHEBI:59353"/>
        <dbReference type="EC" id="5.99.1.4"/>
    </reaction>
</comment>
<dbReference type="GO" id="GO:0018845">
    <property type="term" value="F:2-hydroxychromene-2-carboxylate isomerase activity"/>
    <property type="evidence" value="ECO:0007669"/>
    <property type="project" value="UniProtKB-UniRule"/>
</dbReference>
<protein>
    <recommendedName>
        <fullName evidence="1">2-hydroxychromene-2-carboxylate isomerase</fullName>
        <ecNumber evidence="1">5.99.1.4</ecNumber>
    </recommendedName>
</protein>
<dbReference type="PIRSF" id="PIRSF006386">
    <property type="entry name" value="HCCAis_GSTk"/>
    <property type="match status" value="1"/>
</dbReference>
<evidence type="ECO:0000313" key="5">
    <source>
        <dbReference type="Proteomes" id="UP000248924"/>
    </source>
</evidence>
<dbReference type="AlphaFoldDB" id="A0A2W2EP37"/>
<feature type="active site" description="Nucleophile" evidence="2">
    <location>
        <position position="13"/>
    </location>
</feature>
<keyword evidence="5" id="KW-1185">Reference proteome</keyword>
<dbReference type="SUPFAM" id="SSF52833">
    <property type="entry name" value="Thioredoxin-like"/>
    <property type="match status" value="1"/>
</dbReference>
<dbReference type="RefSeq" id="WP_111211879.1">
    <property type="nucleotide sequence ID" value="NZ_POTY01000003.1"/>
</dbReference>
<dbReference type="InterPro" id="IPR014440">
    <property type="entry name" value="HCCAis_GSTk"/>
</dbReference>
<organism evidence="4 5">
    <name type="scientific">Micromonospora craterilacus</name>
    <dbReference type="NCBI Taxonomy" id="1655439"/>
    <lineage>
        <taxon>Bacteria</taxon>
        <taxon>Bacillati</taxon>
        <taxon>Actinomycetota</taxon>
        <taxon>Actinomycetes</taxon>
        <taxon>Micromonosporales</taxon>
        <taxon>Micromonosporaceae</taxon>
        <taxon>Micromonospora</taxon>
    </lineage>
</organism>
<evidence type="ECO:0000256" key="2">
    <source>
        <dbReference type="PIRSR" id="PIRSR006386-1"/>
    </source>
</evidence>
<dbReference type="EMBL" id="POTY01000003">
    <property type="protein sequence ID" value="PZG24173.1"/>
    <property type="molecule type" value="Genomic_DNA"/>
</dbReference>
<dbReference type="Pfam" id="PF01323">
    <property type="entry name" value="DSBA"/>
    <property type="match status" value="1"/>
</dbReference>
<proteinExistence type="inferred from homology"/>
<dbReference type="PANTHER" id="PTHR42943">
    <property type="entry name" value="GLUTATHIONE S-TRANSFERASE KAPPA"/>
    <property type="match status" value="1"/>
</dbReference>
<accession>A0A2W2EP37</accession>
<dbReference type="InterPro" id="IPR001853">
    <property type="entry name" value="DSBA-like_thioredoxin_dom"/>
</dbReference>
<feature type="domain" description="DSBA-like thioredoxin" evidence="3">
    <location>
        <begin position="7"/>
        <end position="198"/>
    </location>
</feature>
<gene>
    <name evidence="4" type="ORF">C1I95_01290</name>
</gene>
<dbReference type="PANTHER" id="PTHR42943:SF2">
    <property type="entry name" value="GLUTATHIONE S-TRANSFERASE KAPPA 1"/>
    <property type="match status" value="1"/>
</dbReference>